<dbReference type="PANTHER" id="PTHR42785">
    <property type="entry name" value="DNA TOPOISOMERASE, TYPE IA, CORE"/>
    <property type="match status" value="1"/>
</dbReference>
<feature type="non-terminal residue" evidence="5">
    <location>
        <position position="1"/>
    </location>
</feature>
<dbReference type="Gene3D" id="1.10.290.10">
    <property type="entry name" value="Topoisomerase I, domain 4"/>
    <property type="match status" value="1"/>
</dbReference>
<dbReference type="GO" id="GO:0003677">
    <property type="term" value="F:DNA binding"/>
    <property type="evidence" value="ECO:0007669"/>
    <property type="project" value="UniProtKB-KW"/>
</dbReference>
<feature type="non-terminal residue" evidence="5">
    <location>
        <position position="311"/>
    </location>
</feature>
<name>J9GJD1_9ZZZZ</name>
<reference evidence="5" key="1">
    <citation type="journal article" date="2012" name="PLoS ONE">
        <title>Gene sets for utilization of primary and secondary nutrition supplies in the distal gut of endangered iberian lynx.</title>
        <authorList>
            <person name="Alcaide M."/>
            <person name="Messina E."/>
            <person name="Richter M."/>
            <person name="Bargiela R."/>
            <person name="Peplies J."/>
            <person name="Huws S.A."/>
            <person name="Newbold C.J."/>
            <person name="Golyshin P.N."/>
            <person name="Simon M.A."/>
            <person name="Lopez G."/>
            <person name="Yakimov M.M."/>
            <person name="Ferrer M."/>
        </authorList>
    </citation>
    <scope>NUCLEOTIDE SEQUENCE</scope>
</reference>
<evidence type="ECO:0000256" key="3">
    <source>
        <dbReference type="ARBA" id="ARBA00023235"/>
    </source>
</evidence>
<dbReference type="InterPro" id="IPR013824">
    <property type="entry name" value="Topo_IA_cen_sub1"/>
</dbReference>
<dbReference type="CDD" id="cd00186">
    <property type="entry name" value="TOP1Ac"/>
    <property type="match status" value="1"/>
</dbReference>
<proteinExistence type="predicted"/>
<organism evidence="5">
    <name type="scientific">gut metagenome</name>
    <dbReference type="NCBI Taxonomy" id="749906"/>
    <lineage>
        <taxon>unclassified sequences</taxon>
        <taxon>metagenomes</taxon>
        <taxon>organismal metagenomes</taxon>
    </lineage>
</organism>
<dbReference type="InterPro" id="IPR023406">
    <property type="entry name" value="Topo_IA_AS"/>
</dbReference>
<keyword evidence="3 5" id="KW-0413">Isomerase</keyword>
<dbReference type="Pfam" id="PF01131">
    <property type="entry name" value="Topoisom_bac"/>
    <property type="match status" value="1"/>
</dbReference>
<evidence type="ECO:0000259" key="4">
    <source>
        <dbReference type="PROSITE" id="PS52039"/>
    </source>
</evidence>
<dbReference type="PRINTS" id="PR00417">
    <property type="entry name" value="PRTPISMRASEI"/>
</dbReference>
<dbReference type="InterPro" id="IPR013826">
    <property type="entry name" value="Topo_IA_cen_sub3"/>
</dbReference>
<dbReference type="AlphaFoldDB" id="J9GJD1"/>
<dbReference type="InterPro" id="IPR000380">
    <property type="entry name" value="Topo_IA"/>
</dbReference>
<dbReference type="InterPro" id="IPR003602">
    <property type="entry name" value="Topo_IA_DNA-bd_dom"/>
</dbReference>
<gene>
    <name evidence="5" type="ORF">EVA_12204</name>
</gene>
<feature type="domain" description="Topo IA-type catalytic" evidence="4">
    <location>
        <begin position="1"/>
        <end position="311"/>
    </location>
</feature>
<dbReference type="GO" id="GO:0003917">
    <property type="term" value="F:DNA topoisomerase type I (single strand cut, ATP-independent) activity"/>
    <property type="evidence" value="ECO:0007669"/>
    <property type="project" value="InterPro"/>
</dbReference>
<keyword evidence="1" id="KW-0799">Topoisomerase</keyword>
<evidence type="ECO:0000256" key="1">
    <source>
        <dbReference type="ARBA" id="ARBA00023029"/>
    </source>
</evidence>
<dbReference type="PROSITE" id="PS00396">
    <property type="entry name" value="TOPO_IA_1"/>
    <property type="match status" value="1"/>
</dbReference>
<accession>J9GJD1</accession>
<keyword evidence="2" id="KW-0238">DNA-binding</keyword>
<evidence type="ECO:0000256" key="2">
    <source>
        <dbReference type="ARBA" id="ARBA00023125"/>
    </source>
</evidence>
<dbReference type="SUPFAM" id="SSF56712">
    <property type="entry name" value="Prokaryotic type I DNA topoisomerase"/>
    <property type="match status" value="1"/>
</dbReference>
<comment type="caution">
    <text evidence="5">The sequence shown here is derived from an EMBL/GenBank/DDBJ whole genome shotgun (WGS) entry which is preliminary data.</text>
</comment>
<dbReference type="GO" id="GO:0006265">
    <property type="term" value="P:DNA topological change"/>
    <property type="evidence" value="ECO:0007669"/>
    <property type="project" value="InterPro"/>
</dbReference>
<dbReference type="Gene3D" id="2.70.20.10">
    <property type="entry name" value="Topoisomerase I, domain 3"/>
    <property type="match status" value="1"/>
</dbReference>
<dbReference type="InterPro" id="IPR023405">
    <property type="entry name" value="Topo_IA_core_domain"/>
</dbReference>
<evidence type="ECO:0000313" key="5">
    <source>
        <dbReference type="EMBL" id="EJW99689.1"/>
    </source>
</evidence>
<dbReference type="EMBL" id="AMCI01003693">
    <property type="protein sequence ID" value="EJW99689.1"/>
    <property type="molecule type" value="Genomic_DNA"/>
</dbReference>
<dbReference type="Gene3D" id="1.10.460.10">
    <property type="entry name" value="Topoisomerase I, domain 2"/>
    <property type="match status" value="1"/>
</dbReference>
<dbReference type="PANTHER" id="PTHR42785:SF1">
    <property type="entry name" value="DNA TOPOISOMERASE"/>
    <property type="match status" value="1"/>
</dbReference>
<dbReference type="PROSITE" id="PS52039">
    <property type="entry name" value="TOPO_IA_2"/>
    <property type="match status" value="1"/>
</dbReference>
<sequence length="311" mass="34912">RLKDKAEAEAFLDSCKGEQFTIDDITKKPVKKSPAPPFTTSTLQQEAARKLGYSVSQTMMIAQRLYESGLITYMRTDSVNLSDLALGTAKEAIVSTYGEKYYKFRQYHTKSKGAQEAHEAIRPTFISNAEISATPQEMKLYELIRKRTIACQMADAELERTTISVGIGGKREKFVATGEVITFDGFLEVYRESLDDENEKEQDNGLLPHVKLNDNLSMIEMVATERFAQRPPRYTEASLVRRLEELGIGRPSTYAPTIQTIQNRGYVAKSDKEGVERSYTILTLSNGEVNEKIKSEIVGADRNKLIPTDIG</sequence>
<dbReference type="InterPro" id="IPR013825">
    <property type="entry name" value="Topo_IA_cen_sub2"/>
</dbReference>
<dbReference type="InterPro" id="IPR013497">
    <property type="entry name" value="Topo_IA_cen"/>
</dbReference>
<dbReference type="SMART" id="SM00437">
    <property type="entry name" value="TOP1Ac"/>
    <property type="match status" value="1"/>
</dbReference>
<protein>
    <submittedName>
        <fullName evidence="5">DNA topoisomerase I</fullName>
    </submittedName>
</protein>